<protein>
    <submittedName>
        <fullName evidence="1">11677_t:CDS:1</fullName>
    </submittedName>
</protein>
<proteinExistence type="predicted"/>
<dbReference type="EMBL" id="CAJVPT010027448">
    <property type="protein sequence ID" value="CAG8683706.1"/>
    <property type="molecule type" value="Genomic_DNA"/>
</dbReference>
<organism evidence="1 2">
    <name type="scientific">Acaulospora colombiana</name>
    <dbReference type="NCBI Taxonomy" id="27376"/>
    <lineage>
        <taxon>Eukaryota</taxon>
        <taxon>Fungi</taxon>
        <taxon>Fungi incertae sedis</taxon>
        <taxon>Mucoromycota</taxon>
        <taxon>Glomeromycotina</taxon>
        <taxon>Glomeromycetes</taxon>
        <taxon>Diversisporales</taxon>
        <taxon>Acaulosporaceae</taxon>
        <taxon>Acaulospora</taxon>
    </lineage>
</organism>
<accession>A0ACA9P3L6</accession>
<comment type="caution">
    <text evidence="1">The sequence shown here is derived from an EMBL/GenBank/DDBJ whole genome shotgun (WGS) entry which is preliminary data.</text>
</comment>
<name>A0ACA9P3L6_9GLOM</name>
<dbReference type="Proteomes" id="UP000789525">
    <property type="component" value="Unassembled WGS sequence"/>
</dbReference>
<gene>
    <name evidence="1" type="ORF">ACOLOM_LOCUS9454</name>
</gene>
<feature type="non-terminal residue" evidence="1">
    <location>
        <position position="1"/>
    </location>
</feature>
<keyword evidence="2" id="KW-1185">Reference proteome</keyword>
<reference evidence="1" key="1">
    <citation type="submission" date="2021-06" db="EMBL/GenBank/DDBJ databases">
        <authorList>
            <person name="Kallberg Y."/>
            <person name="Tangrot J."/>
            <person name="Rosling A."/>
        </authorList>
    </citation>
    <scope>NUCLEOTIDE SEQUENCE</scope>
    <source>
        <strain evidence="1">CL356</strain>
    </source>
</reference>
<evidence type="ECO:0000313" key="1">
    <source>
        <dbReference type="EMBL" id="CAG8683706.1"/>
    </source>
</evidence>
<sequence>TPTFKPVVPVQLFFTLNLPLSFLVPVGPSITPLSLNVQVWPINAKQNQSSYTELDGPLPSSTPNKRFISILDRPKDLYRAGGARKRMVSVMLSEGGRGDWESSGDPRLARFTASVYSSTIKTPLTVGEKYISKAYSDS</sequence>
<evidence type="ECO:0000313" key="2">
    <source>
        <dbReference type="Proteomes" id="UP000789525"/>
    </source>
</evidence>